<reference evidence="1" key="1">
    <citation type="submission" date="2023-04" db="EMBL/GenBank/DDBJ databases">
        <title>Complete genome sequence of a phthalic acid esters degrading bacterial strain.</title>
        <authorList>
            <person name="Weng L."/>
            <person name="Jia Y."/>
            <person name="Ren L."/>
        </authorList>
    </citation>
    <scope>NUCLEOTIDE SEQUENCE</scope>
    <source>
        <strain evidence="1">RL-LY01</strain>
    </source>
</reference>
<evidence type="ECO:0000313" key="2">
    <source>
        <dbReference type="Proteomes" id="UP001213504"/>
    </source>
</evidence>
<evidence type="ECO:0000313" key="1">
    <source>
        <dbReference type="EMBL" id="WFP26018.1"/>
    </source>
</evidence>
<name>A0AAX3TB71_9ACTN</name>
<gene>
    <name evidence="1" type="ORF">P9A14_05795</name>
</gene>
<dbReference type="RefSeq" id="WP_065630761.1">
    <property type="nucleotide sequence ID" value="NZ_CP121270.1"/>
</dbReference>
<dbReference type="AlphaFoldDB" id="A0AAX3TB71"/>
<organism evidence="1 2">
    <name type="scientific">Gordonia hongkongensis</name>
    <dbReference type="NCBI Taxonomy" id="1701090"/>
    <lineage>
        <taxon>Bacteria</taxon>
        <taxon>Bacillati</taxon>
        <taxon>Actinomycetota</taxon>
        <taxon>Actinomycetes</taxon>
        <taxon>Mycobacteriales</taxon>
        <taxon>Gordoniaceae</taxon>
        <taxon>Gordonia</taxon>
    </lineage>
</organism>
<protein>
    <recommendedName>
        <fullName evidence="3">Transcriptional regulator, AbiEi antitoxin, Type IV TA system</fullName>
    </recommendedName>
</protein>
<dbReference type="EMBL" id="CP121270">
    <property type="protein sequence ID" value="WFP26018.1"/>
    <property type="molecule type" value="Genomic_DNA"/>
</dbReference>
<proteinExistence type="predicted"/>
<sequence>MPDNHVIRRSALAARLGEDEIRLRQETGALRSVWRGAVHLGPAPDDELERYRLKIRGAVAVGGNGRVVSHESAAALHGIPLLRPDMTTVHFTSSKTGRTGDKIHIHRDNLPDEQVMSVDNVRVTTPARTVADVARLGTFEQAVCCLDSGLRSGITHAEIQAVVASSIKMKGIRQLRQALSMADARSESVGESFSRATMIAVGLPLPNLQVTILDGDGRFVARGDFGWDDKVIGEFDGKVKYSGQFGTPASETVVDEKRREDAIRRTGRLVVRWTWQDLLDPHHFRGLITGALRDAGLV</sequence>
<accession>A0AAX3TB71</accession>
<dbReference type="Proteomes" id="UP001213504">
    <property type="component" value="Chromosome"/>
</dbReference>
<evidence type="ECO:0008006" key="3">
    <source>
        <dbReference type="Google" id="ProtNLM"/>
    </source>
</evidence>